<evidence type="ECO:0000259" key="8">
    <source>
        <dbReference type="PROSITE" id="PS50808"/>
    </source>
</evidence>
<evidence type="ECO:0000256" key="3">
    <source>
        <dbReference type="ARBA" id="ARBA00022771"/>
    </source>
</evidence>
<dbReference type="Proteomes" id="UP000734854">
    <property type="component" value="Unassembled WGS sequence"/>
</dbReference>
<keyword evidence="2" id="KW-0479">Metal-binding</keyword>
<dbReference type="InterPro" id="IPR003656">
    <property type="entry name" value="Znf_BED"/>
</dbReference>
<dbReference type="Pfam" id="PF05699">
    <property type="entry name" value="Dimer_Tnp_hAT"/>
    <property type="match status" value="1"/>
</dbReference>
<dbReference type="Pfam" id="PF04937">
    <property type="entry name" value="DUF659"/>
    <property type="match status" value="1"/>
</dbReference>
<keyword evidence="3 7" id="KW-0863">Zinc-finger</keyword>
<dbReference type="GO" id="GO:0003677">
    <property type="term" value="F:DNA binding"/>
    <property type="evidence" value="ECO:0007669"/>
    <property type="project" value="UniProtKB-KW"/>
</dbReference>
<evidence type="ECO:0000256" key="7">
    <source>
        <dbReference type="PROSITE-ProRule" id="PRU00027"/>
    </source>
</evidence>
<dbReference type="InterPro" id="IPR008906">
    <property type="entry name" value="HATC_C_dom"/>
</dbReference>
<gene>
    <name evidence="9" type="ORF">ZIOFF_047236</name>
</gene>
<reference evidence="9 10" key="1">
    <citation type="submission" date="2020-08" db="EMBL/GenBank/DDBJ databases">
        <title>Plant Genome Project.</title>
        <authorList>
            <person name="Zhang R.-G."/>
        </authorList>
    </citation>
    <scope>NUCLEOTIDE SEQUENCE [LARGE SCALE GENOMIC DNA]</scope>
    <source>
        <tissue evidence="9">Rhizome</tissue>
    </source>
</reference>
<evidence type="ECO:0000313" key="9">
    <source>
        <dbReference type="EMBL" id="KAG6492282.1"/>
    </source>
</evidence>
<evidence type="ECO:0000256" key="1">
    <source>
        <dbReference type="ARBA" id="ARBA00004123"/>
    </source>
</evidence>
<dbReference type="EMBL" id="JACMSC010000013">
    <property type="protein sequence ID" value="KAG6492282.1"/>
    <property type="molecule type" value="Genomic_DNA"/>
</dbReference>
<dbReference type="SUPFAM" id="SSF53098">
    <property type="entry name" value="Ribonuclease H-like"/>
    <property type="match status" value="1"/>
</dbReference>
<keyword evidence="6" id="KW-0539">Nucleus</keyword>
<comment type="caution">
    <text evidence="9">The sequence shown here is derived from an EMBL/GenBank/DDBJ whole genome shotgun (WGS) entry which is preliminary data.</text>
</comment>
<dbReference type="PANTHER" id="PTHR32166:SF88">
    <property type="entry name" value="HAT TRANSPOSON SUPERFAMILY"/>
    <property type="match status" value="1"/>
</dbReference>
<evidence type="ECO:0000256" key="5">
    <source>
        <dbReference type="ARBA" id="ARBA00023125"/>
    </source>
</evidence>
<proteinExistence type="predicted"/>
<comment type="subcellular location">
    <subcellularLocation>
        <location evidence="1">Nucleus</location>
    </subcellularLocation>
</comment>
<keyword evidence="4" id="KW-0862">Zinc</keyword>
<dbReference type="AlphaFoldDB" id="A0A8J5FXG3"/>
<evidence type="ECO:0000313" key="10">
    <source>
        <dbReference type="Proteomes" id="UP000734854"/>
    </source>
</evidence>
<keyword evidence="5" id="KW-0238">DNA-binding</keyword>
<dbReference type="PROSITE" id="PS50808">
    <property type="entry name" value="ZF_BED"/>
    <property type="match status" value="1"/>
</dbReference>
<dbReference type="GO" id="GO:0005634">
    <property type="term" value="C:nucleus"/>
    <property type="evidence" value="ECO:0007669"/>
    <property type="project" value="UniProtKB-SubCell"/>
</dbReference>
<dbReference type="InterPro" id="IPR007021">
    <property type="entry name" value="DUF659"/>
</dbReference>
<evidence type="ECO:0000256" key="2">
    <source>
        <dbReference type="ARBA" id="ARBA00022723"/>
    </source>
</evidence>
<protein>
    <recommendedName>
        <fullName evidence="8">BED-type domain-containing protein</fullName>
    </recommendedName>
</protein>
<dbReference type="GO" id="GO:0008270">
    <property type="term" value="F:zinc ion binding"/>
    <property type="evidence" value="ECO:0007669"/>
    <property type="project" value="UniProtKB-KW"/>
</dbReference>
<dbReference type="PANTHER" id="PTHR32166">
    <property type="entry name" value="OSJNBA0013A04.12 PROTEIN"/>
    <property type="match status" value="1"/>
</dbReference>
<dbReference type="GO" id="GO:0046983">
    <property type="term" value="F:protein dimerization activity"/>
    <property type="evidence" value="ECO:0007669"/>
    <property type="project" value="InterPro"/>
</dbReference>
<feature type="domain" description="BED-type" evidence="8">
    <location>
        <begin position="50"/>
        <end position="108"/>
    </location>
</feature>
<name>A0A8J5FXG3_ZINOF</name>
<sequence>MRALLFVVPASLNVVRHGLCFQAEGGDSIPSGSAGQMASASEIILPIGTQKHDPAWKHCLMVRSAGRTKLKCVYCLKLFLGGGIHRIKEHLARHKGNASCCPKVPMEVQVAMQQSLDGSAARRKKKLKYSEEATNAQTAVPMQLEGSEVGSGMQMMQIQDVIDMGTVPVEVREEGVVSKPPEKVRKKRSRLASPLQNTLFQQQTPSLVADAGKSTIGGTVTRDQVCMAIGRFLFEAGVPLEAVNSPHFQSMVDALTLAGPGVGAFSYHDFRGWILRRSVEEMNNTLEQCRAAWSRTGCSVLADEWTTVTGKTLINFLVYCPEGTMFLKSIDASHIVSSADTLYELLKHVVEEVGERNVVQVMTNYTETHVAAGNKLTETFPTLFWTSCSSQCIEAILEDISKLGVISEVIENAKAITGFMYSHVAILNIMRNHTNGKDLILPCDSCSAMAFITLRNMISLKENLRAMVTSVEWLDSPFSRKPAGVLIADLICSLPFWSSCVAIVRITEPLLRVLKLVENNKKPAMGYIHLAIYQIKQAIKKELVKKADYMTYWEIIDWRWNRQLPCPLYAAAFFLNPRFFFSIQGDVSNEISSGMLDCIERLVPDANTQDKVQKELSLYKSSSGDFGRKMAIRARNTLLPAEWWSTYGGACPNLMRLAIHILSQTCSLRGSEQVHLPFEQIHNHRMNYLEHQRLCDLIFVHYNLRLQRRQIFRLKQFDPISVDNIDVVGDWVVEKNDLFSVDNEPLNWVSLNQPAEAQMQWVNLDDEEIEAFLAGILPFHL</sequence>
<evidence type="ECO:0000256" key="4">
    <source>
        <dbReference type="ARBA" id="ARBA00022833"/>
    </source>
</evidence>
<accession>A0A8J5FXG3</accession>
<keyword evidence="10" id="KW-1185">Reference proteome</keyword>
<dbReference type="InterPro" id="IPR012337">
    <property type="entry name" value="RNaseH-like_sf"/>
</dbReference>
<organism evidence="9 10">
    <name type="scientific">Zingiber officinale</name>
    <name type="common">Ginger</name>
    <name type="synonym">Amomum zingiber</name>
    <dbReference type="NCBI Taxonomy" id="94328"/>
    <lineage>
        <taxon>Eukaryota</taxon>
        <taxon>Viridiplantae</taxon>
        <taxon>Streptophyta</taxon>
        <taxon>Embryophyta</taxon>
        <taxon>Tracheophyta</taxon>
        <taxon>Spermatophyta</taxon>
        <taxon>Magnoliopsida</taxon>
        <taxon>Liliopsida</taxon>
        <taxon>Zingiberales</taxon>
        <taxon>Zingiberaceae</taxon>
        <taxon>Zingiber</taxon>
    </lineage>
</organism>
<evidence type="ECO:0000256" key="6">
    <source>
        <dbReference type="ARBA" id="ARBA00023242"/>
    </source>
</evidence>